<dbReference type="Proteomes" id="UP000265520">
    <property type="component" value="Unassembled WGS sequence"/>
</dbReference>
<keyword evidence="1" id="KW-0732">Signal</keyword>
<accession>A0A392VIK3</accession>
<evidence type="ECO:0000313" key="2">
    <source>
        <dbReference type="EMBL" id="MCI87303.1"/>
    </source>
</evidence>
<name>A0A392VIK3_9FABA</name>
<dbReference type="EMBL" id="LXQA011162637">
    <property type="protein sequence ID" value="MCI87303.1"/>
    <property type="molecule type" value="Genomic_DNA"/>
</dbReference>
<evidence type="ECO:0000256" key="1">
    <source>
        <dbReference type="SAM" id="SignalP"/>
    </source>
</evidence>
<comment type="caution">
    <text evidence="2">The sequence shown here is derived from an EMBL/GenBank/DDBJ whole genome shotgun (WGS) entry which is preliminary data.</text>
</comment>
<reference evidence="2 3" key="1">
    <citation type="journal article" date="2018" name="Front. Plant Sci.">
        <title>Red Clover (Trifolium pratense) and Zigzag Clover (T. medium) - A Picture of Genomic Similarities and Differences.</title>
        <authorList>
            <person name="Dluhosova J."/>
            <person name="Istvanek J."/>
            <person name="Nedelnik J."/>
            <person name="Repkova J."/>
        </authorList>
    </citation>
    <scope>NUCLEOTIDE SEQUENCE [LARGE SCALE GENOMIC DNA]</scope>
    <source>
        <strain evidence="3">cv. 10/8</strain>
        <tissue evidence="2">Leaf</tissue>
    </source>
</reference>
<organism evidence="2 3">
    <name type="scientific">Trifolium medium</name>
    <dbReference type="NCBI Taxonomy" id="97028"/>
    <lineage>
        <taxon>Eukaryota</taxon>
        <taxon>Viridiplantae</taxon>
        <taxon>Streptophyta</taxon>
        <taxon>Embryophyta</taxon>
        <taxon>Tracheophyta</taxon>
        <taxon>Spermatophyta</taxon>
        <taxon>Magnoliopsida</taxon>
        <taxon>eudicotyledons</taxon>
        <taxon>Gunneridae</taxon>
        <taxon>Pentapetalae</taxon>
        <taxon>rosids</taxon>
        <taxon>fabids</taxon>
        <taxon>Fabales</taxon>
        <taxon>Fabaceae</taxon>
        <taxon>Papilionoideae</taxon>
        <taxon>50 kb inversion clade</taxon>
        <taxon>NPAAA clade</taxon>
        <taxon>Hologalegina</taxon>
        <taxon>IRL clade</taxon>
        <taxon>Trifolieae</taxon>
        <taxon>Trifolium</taxon>
    </lineage>
</organism>
<dbReference type="AlphaFoldDB" id="A0A392VIK3"/>
<evidence type="ECO:0000313" key="3">
    <source>
        <dbReference type="Proteomes" id="UP000265520"/>
    </source>
</evidence>
<keyword evidence="3" id="KW-1185">Reference proteome</keyword>
<feature type="non-terminal residue" evidence="2">
    <location>
        <position position="1"/>
    </location>
</feature>
<feature type="chain" id="PRO_5017255429" evidence="1">
    <location>
        <begin position="22"/>
        <end position="59"/>
    </location>
</feature>
<sequence>AVTWTCLLLANWLMNFLWKSACPVIEFRGRFMYHLRAASLKVPGKSLHFTCSSAPMVEV</sequence>
<protein>
    <submittedName>
        <fullName evidence="2">Uncharacterized protein</fullName>
    </submittedName>
</protein>
<feature type="signal peptide" evidence="1">
    <location>
        <begin position="1"/>
        <end position="21"/>
    </location>
</feature>
<proteinExistence type="predicted"/>